<dbReference type="Proteomes" id="UP000663970">
    <property type="component" value="Unassembled WGS sequence"/>
</dbReference>
<dbReference type="PANTHER" id="PTHR42815">
    <property type="entry name" value="FAD-BINDING, PUTATIVE (AFU_ORTHOLOGUE AFUA_6G07600)-RELATED"/>
    <property type="match status" value="1"/>
</dbReference>
<comment type="caution">
    <text evidence="2">The sequence shown here is derived from an EMBL/GenBank/DDBJ whole genome shotgun (WGS) entry which is preliminary data.</text>
</comment>
<sequence>MYRFKKTISNEKELRSLVGDPSDLVVNKVISFLDDSCMDFISKSPFLVLTTSGEKGQPDASPRGDHPGFVHILNEKQLVIPERPGNKRIDSLRNIIANPRAGLLFFIPGLGETLRIKGRAEVMQDKDVLKRMAVKGRPPELGIAVEVEECFIHCAKAFIRSKLWQPETWIGERERPSAARMLFTHASLPNSTVDSIQDRLDESYRNKLY</sequence>
<dbReference type="InterPro" id="IPR012349">
    <property type="entry name" value="Split_barrel_FMN-bd"/>
</dbReference>
<dbReference type="Pfam" id="PF01243">
    <property type="entry name" value="PNPOx_N"/>
    <property type="match status" value="1"/>
</dbReference>
<organism evidence="2 3">
    <name type="scientific">Halobacillus kuroshimensis</name>
    <dbReference type="NCBI Taxonomy" id="302481"/>
    <lineage>
        <taxon>Bacteria</taxon>
        <taxon>Bacillati</taxon>
        <taxon>Bacillota</taxon>
        <taxon>Bacilli</taxon>
        <taxon>Bacillales</taxon>
        <taxon>Bacillaceae</taxon>
        <taxon>Halobacillus</taxon>
    </lineage>
</organism>
<name>A0ABS3DRR9_9BACI</name>
<gene>
    <name evidence="2" type="ORF">JF544_02190</name>
</gene>
<dbReference type="NCBIfam" id="TIGR04025">
    <property type="entry name" value="PPOX_FMN_DR2398"/>
    <property type="match status" value="1"/>
</dbReference>
<dbReference type="Gene3D" id="2.30.110.10">
    <property type="entry name" value="Electron Transport, Fmn-binding Protein, Chain A"/>
    <property type="match status" value="1"/>
</dbReference>
<reference evidence="2 3" key="1">
    <citation type="submission" date="2020-12" db="EMBL/GenBank/DDBJ databases">
        <title>Oil enriched cultivation method for isolating marine PHA-producing bacteria.</title>
        <authorList>
            <person name="Zheng W."/>
            <person name="Yu S."/>
            <person name="Huang Y."/>
        </authorList>
    </citation>
    <scope>NUCLEOTIDE SEQUENCE [LARGE SCALE GENOMIC DNA]</scope>
    <source>
        <strain evidence="2 3">SY-2-6</strain>
    </source>
</reference>
<dbReference type="EMBL" id="JAEKJY010000001">
    <property type="protein sequence ID" value="MBN8234032.1"/>
    <property type="molecule type" value="Genomic_DNA"/>
</dbReference>
<proteinExistence type="predicted"/>
<evidence type="ECO:0000313" key="3">
    <source>
        <dbReference type="Proteomes" id="UP000663970"/>
    </source>
</evidence>
<dbReference type="InterPro" id="IPR011576">
    <property type="entry name" value="Pyridox_Oxase_N"/>
</dbReference>
<dbReference type="SUPFAM" id="SSF50475">
    <property type="entry name" value="FMN-binding split barrel"/>
    <property type="match status" value="1"/>
</dbReference>
<dbReference type="RefSeq" id="WP_206932147.1">
    <property type="nucleotide sequence ID" value="NZ_JAEKJY010000001.1"/>
</dbReference>
<dbReference type="PANTHER" id="PTHR42815:SF2">
    <property type="entry name" value="FAD-BINDING, PUTATIVE (AFU_ORTHOLOGUE AFUA_6G07600)-RELATED"/>
    <property type="match status" value="1"/>
</dbReference>
<accession>A0ABS3DRR9</accession>
<keyword evidence="3" id="KW-1185">Reference proteome</keyword>
<evidence type="ECO:0000313" key="2">
    <source>
        <dbReference type="EMBL" id="MBN8234032.1"/>
    </source>
</evidence>
<evidence type="ECO:0000259" key="1">
    <source>
        <dbReference type="Pfam" id="PF01243"/>
    </source>
</evidence>
<dbReference type="InterPro" id="IPR024029">
    <property type="entry name" value="Pyridox_Oxase_FMN-dep"/>
</dbReference>
<feature type="domain" description="Pyridoxamine 5'-phosphate oxidase N-terminal" evidence="1">
    <location>
        <begin position="34"/>
        <end position="154"/>
    </location>
</feature>
<protein>
    <submittedName>
        <fullName evidence="2">Pyridoxamine 5'-phosphate oxidase family protein</fullName>
    </submittedName>
</protein>